<dbReference type="AlphaFoldDB" id="A0A1Y2HB32"/>
<evidence type="ECO:0000256" key="3">
    <source>
        <dbReference type="ARBA" id="ARBA00023002"/>
    </source>
</evidence>
<proteinExistence type="inferred from homology"/>
<dbReference type="InterPro" id="IPR036291">
    <property type="entry name" value="NAD(P)-bd_dom_sf"/>
</dbReference>
<dbReference type="FunFam" id="3.40.50.720:FF:000084">
    <property type="entry name" value="Short-chain dehydrogenase reductase"/>
    <property type="match status" value="1"/>
</dbReference>
<sequence>MKVQPMTAELPMEAADDQATVETYRAAGKLQGKTALITGGDSGIGRAIAVLFAKEGATVAIAYISETRPQSYLPKEQEDAHETQRLVTAAGSTCHLLPPLDLGYPENCQQVIDHALTLLPGGRIDILINNASEQHVTHDFAAIPLDQIDRTFRSNILNYMYMTKLALPHMPRGGKIINTTSVTAFKGKSELVDYSATKGAMVAFTRSLALQLAPKGIRINAVAPGPVWTPLIPATFDEDQIKSFGASVPLGRMGQPAEVATCYVFLASSDSSYMTGQILHPNGGSIVGS</sequence>
<protein>
    <submittedName>
        <fullName evidence="4">Short-chain dehydrogenase/reductase SDR</fullName>
    </submittedName>
</protein>
<dbReference type="EMBL" id="MCFL01000055">
    <property type="protein sequence ID" value="ORZ31779.1"/>
    <property type="molecule type" value="Genomic_DNA"/>
</dbReference>
<dbReference type="GO" id="GO:0016614">
    <property type="term" value="F:oxidoreductase activity, acting on CH-OH group of donors"/>
    <property type="evidence" value="ECO:0007669"/>
    <property type="project" value="UniProtKB-ARBA"/>
</dbReference>
<name>A0A1Y2HB32_9FUNG</name>
<evidence type="ECO:0000313" key="5">
    <source>
        <dbReference type="Proteomes" id="UP000193411"/>
    </source>
</evidence>
<organism evidence="4 5">
    <name type="scientific">Catenaria anguillulae PL171</name>
    <dbReference type="NCBI Taxonomy" id="765915"/>
    <lineage>
        <taxon>Eukaryota</taxon>
        <taxon>Fungi</taxon>
        <taxon>Fungi incertae sedis</taxon>
        <taxon>Blastocladiomycota</taxon>
        <taxon>Blastocladiomycetes</taxon>
        <taxon>Blastocladiales</taxon>
        <taxon>Catenariaceae</taxon>
        <taxon>Catenaria</taxon>
    </lineage>
</organism>
<comment type="similarity">
    <text evidence="1">Belongs to the short-chain dehydrogenases/reductases (SDR) family.</text>
</comment>
<comment type="caution">
    <text evidence="4">The sequence shown here is derived from an EMBL/GenBank/DDBJ whole genome shotgun (WGS) entry which is preliminary data.</text>
</comment>
<dbReference type="STRING" id="765915.A0A1Y2HB32"/>
<accession>A0A1Y2HB32</accession>
<dbReference type="OrthoDB" id="47007at2759"/>
<dbReference type="PRINTS" id="PR00080">
    <property type="entry name" value="SDRFAMILY"/>
</dbReference>
<dbReference type="InterPro" id="IPR002347">
    <property type="entry name" value="SDR_fam"/>
</dbReference>
<dbReference type="PANTHER" id="PTHR48107">
    <property type="entry name" value="NADPH-DEPENDENT ALDEHYDE REDUCTASE-LIKE PROTEIN, CHLOROPLASTIC-RELATED"/>
    <property type="match status" value="1"/>
</dbReference>
<evidence type="ECO:0000256" key="2">
    <source>
        <dbReference type="ARBA" id="ARBA00022857"/>
    </source>
</evidence>
<dbReference type="PANTHER" id="PTHR48107:SF16">
    <property type="entry name" value="NADPH-DEPENDENT ALDEHYDE REDUCTASE 1, CHLOROPLASTIC"/>
    <property type="match status" value="1"/>
</dbReference>
<dbReference type="Proteomes" id="UP000193411">
    <property type="component" value="Unassembled WGS sequence"/>
</dbReference>
<keyword evidence="5" id="KW-1185">Reference proteome</keyword>
<dbReference type="InterPro" id="IPR020904">
    <property type="entry name" value="Sc_DH/Rdtase_CS"/>
</dbReference>
<evidence type="ECO:0000256" key="1">
    <source>
        <dbReference type="ARBA" id="ARBA00006484"/>
    </source>
</evidence>
<dbReference type="Pfam" id="PF13561">
    <property type="entry name" value="adh_short_C2"/>
    <property type="match status" value="1"/>
</dbReference>
<keyword evidence="2" id="KW-0521">NADP</keyword>
<dbReference type="PROSITE" id="PS00061">
    <property type="entry name" value="ADH_SHORT"/>
    <property type="match status" value="1"/>
</dbReference>
<gene>
    <name evidence="4" type="ORF">BCR44DRAFT_29574</name>
</gene>
<dbReference type="PRINTS" id="PR00081">
    <property type="entry name" value="GDHRDH"/>
</dbReference>
<evidence type="ECO:0000313" key="4">
    <source>
        <dbReference type="EMBL" id="ORZ31779.1"/>
    </source>
</evidence>
<keyword evidence="3" id="KW-0560">Oxidoreductase</keyword>
<dbReference type="SUPFAM" id="SSF51735">
    <property type="entry name" value="NAD(P)-binding Rossmann-fold domains"/>
    <property type="match status" value="1"/>
</dbReference>
<dbReference type="Gene3D" id="3.40.50.720">
    <property type="entry name" value="NAD(P)-binding Rossmann-like Domain"/>
    <property type="match status" value="1"/>
</dbReference>
<reference evidence="4 5" key="1">
    <citation type="submission" date="2016-07" db="EMBL/GenBank/DDBJ databases">
        <title>Pervasive Adenine N6-methylation of Active Genes in Fungi.</title>
        <authorList>
            <consortium name="DOE Joint Genome Institute"/>
            <person name="Mondo S.J."/>
            <person name="Dannebaum R.O."/>
            <person name="Kuo R.C."/>
            <person name="Labutti K."/>
            <person name="Haridas S."/>
            <person name="Kuo A."/>
            <person name="Salamov A."/>
            <person name="Ahrendt S.R."/>
            <person name="Lipzen A."/>
            <person name="Sullivan W."/>
            <person name="Andreopoulos W.B."/>
            <person name="Clum A."/>
            <person name="Lindquist E."/>
            <person name="Daum C."/>
            <person name="Ramamoorthy G.K."/>
            <person name="Gryganskyi A."/>
            <person name="Culley D."/>
            <person name="Magnuson J.K."/>
            <person name="James T.Y."/>
            <person name="O'Malley M.A."/>
            <person name="Stajich J.E."/>
            <person name="Spatafora J.W."/>
            <person name="Visel A."/>
            <person name="Grigoriev I.V."/>
        </authorList>
    </citation>
    <scope>NUCLEOTIDE SEQUENCE [LARGE SCALE GENOMIC DNA]</scope>
    <source>
        <strain evidence="4 5">PL171</strain>
    </source>
</reference>